<protein>
    <submittedName>
        <fullName evidence="1">Putative metal-dependent HD superfamily phosphohydrolase</fullName>
    </submittedName>
</protein>
<keyword evidence="1" id="KW-0378">Hydrolase</keyword>
<dbReference type="GO" id="GO:0016787">
    <property type="term" value="F:hydrolase activity"/>
    <property type="evidence" value="ECO:0007669"/>
    <property type="project" value="UniProtKB-KW"/>
</dbReference>
<dbReference type="InterPro" id="IPR003607">
    <property type="entry name" value="HD/PDEase_dom"/>
</dbReference>
<organism evidence="1 2">
    <name type="scientific">Mucilaginibacter auburnensis</name>
    <dbReference type="NCBI Taxonomy" id="1457233"/>
    <lineage>
        <taxon>Bacteria</taxon>
        <taxon>Pseudomonadati</taxon>
        <taxon>Bacteroidota</taxon>
        <taxon>Sphingobacteriia</taxon>
        <taxon>Sphingobacteriales</taxon>
        <taxon>Sphingobacteriaceae</taxon>
        <taxon>Mucilaginibacter</taxon>
    </lineage>
</organism>
<dbReference type="Gene3D" id="1.10.3210.10">
    <property type="entry name" value="Hypothetical protein af1432"/>
    <property type="match status" value="1"/>
</dbReference>
<dbReference type="RefSeq" id="WP_100342769.1">
    <property type="nucleotide sequence ID" value="NZ_PGFJ01000002.1"/>
</dbReference>
<name>A0A2H9VQ79_9SPHI</name>
<evidence type="ECO:0000313" key="1">
    <source>
        <dbReference type="EMBL" id="PJJ80494.1"/>
    </source>
</evidence>
<sequence>MRSATAGEFIIAKLERDLPAYFCYHNDMHTRDVHAAALRLAEGESISPQQTDLLLAAAWYHDSGFLITNEGHEEQSCKLAIEHLPAAGYNAEEIETICHIIHATRLPQSPQDNLGEIIADADLDYLGRDDFFTISDKLYNELLLTAKVKTREEWDRMQIDFMRQHQYFTKTAINTRQAQKELNLAAIKARLHTT</sequence>
<accession>A0A2H9VQ79</accession>
<comment type="caution">
    <text evidence="1">The sequence shown here is derived from an EMBL/GenBank/DDBJ whole genome shotgun (WGS) entry which is preliminary data.</text>
</comment>
<keyword evidence="2" id="KW-1185">Reference proteome</keyword>
<dbReference type="OrthoDB" id="5728337at2"/>
<dbReference type="SUPFAM" id="SSF109604">
    <property type="entry name" value="HD-domain/PDEase-like"/>
    <property type="match status" value="1"/>
</dbReference>
<dbReference type="EMBL" id="PGFJ01000002">
    <property type="protein sequence ID" value="PJJ80494.1"/>
    <property type="molecule type" value="Genomic_DNA"/>
</dbReference>
<gene>
    <name evidence="1" type="ORF">CLV57_3645</name>
</gene>
<proteinExistence type="predicted"/>
<dbReference type="CDD" id="cd00077">
    <property type="entry name" value="HDc"/>
    <property type="match status" value="1"/>
</dbReference>
<evidence type="ECO:0000313" key="2">
    <source>
        <dbReference type="Proteomes" id="UP000242687"/>
    </source>
</evidence>
<dbReference type="AlphaFoldDB" id="A0A2H9VQ79"/>
<dbReference type="Proteomes" id="UP000242687">
    <property type="component" value="Unassembled WGS sequence"/>
</dbReference>
<reference evidence="1 2" key="1">
    <citation type="submission" date="2017-11" db="EMBL/GenBank/DDBJ databases">
        <title>Genomic Encyclopedia of Archaeal and Bacterial Type Strains, Phase II (KMG-II): From Individual Species to Whole Genera.</title>
        <authorList>
            <person name="Goeker M."/>
        </authorList>
    </citation>
    <scope>NUCLEOTIDE SEQUENCE [LARGE SCALE GENOMIC DNA]</scope>
    <source>
        <strain evidence="1 2">DSM 28175</strain>
    </source>
</reference>